<feature type="transmembrane region" description="Helical" evidence="13">
    <location>
        <begin position="75"/>
        <end position="96"/>
    </location>
</feature>
<evidence type="ECO:0000256" key="12">
    <source>
        <dbReference type="ARBA" id="ARBA00023136"/>
    </source>
</evidence>
<dbReference type="InterPro" id="IPR017938">
    <property type="entry name" value="Riboflavin_synthase-like_b-brl"/>
</dbReference>
<evidence type="ECO:0000256" key="7">
    <source>
        <dbReference type="ARBA" id="ARBA00022827"/>
    </source>
</evidence>
<dbReference type="SUPFAM" id="SSF52343">
    <property type="entry name" value="Ferredoxin reductase-like, C-terminal NADP-linked domain"/>
    <property type="match status" value="1"/>
</dbReference>
<keyword evidence="9" id="KW-0560">Oxidoreductase</keyword>
<evidence type="ECO:0000256" key="13">
    <source>
        <dbReference type="SAM" id="Phobius"/>
    </source>
</evidence>
<feature type="transmembrane region" description="Helical" evidence="13">
    <location>
        <begin position="43"/>
        <end position="63"/>
    </location>
</feature>
<organism evidence="15 16">
    <name type="scientific">Zoogloea oleivorans</name>
    <dbReference type="NCBI Taxonomy" id="1552750"/>
    <lineage>
        <taxon>Bacteria</taxon>
        <taxon>Pseudomonadati</taxon>
        <taxon>Pseudomonadota</taxon>
        <taxon>Betaproteobacteria</taxon>
        <taxon>Rhodocyclales</taxon>
        <taxon>Zoogloeaceae</taxon>
        <taxon>Zoogloea</taxon>
    </lineage>
</organism>
<dbReference type="EMBL" id="SDKK01000035">
    <property type="protein sequence ID" value="TYC52022.1"/>
    <property type="molecule type" value="Genomic_DNA"/>
</dbReference>
<keyword evidence="5" id="KW-0001">2Fe-2S</keyword>
<dbReference type="OrthoDB" id="9796486at2"/>
<dbReference type="InterPro" id="IPR039261">
    <property type="entry name" value="FNR_nucleotide-bd"/>
</dbReference>
<feature type="transmembrane region" description="Helical" evidence="13">
    <location>
        <begin position="201"/>
        <end position="221"/>
    </location>
</feature>
<keyword evidence="11" id="KW-0411">Iron-sulfur</keyword>
<dbReference type="InterPro" id="IPR013130">
    <property type="entry name" value="Fe3_Rdtase_TM_dom"/>
</dbReference>
<dbReference type="Gene3D" id="2.40.30.10">
    <property type="entry name" value="Translation factors"/>
    <property type="match status" value="1"/>
</dbReference>
<dbReference type="GO" id="GO:0016020">
    <property type="term" value="C:membrane"/>
    <property type="evidence" value="ECO:0007669"/>
    <property type="project" value="UniProtKB-SubCell"/>
</dbReference>
<evidence type="ECO:0000313" key="16">
    <source>
        <dbReference type="Proteomes" id="UP000389128"/>
    </source>
</evidence>
<keyword evidence="3" id="KW-0285">Flavoprotein</keyword>
<dbReference type="InterPro" id="IPR050415">
    <property type="entry name" value="MRET"/>
</dbReference>
<dbReference type="Proteomes" id="UP000389128">
    <property type="component" value="Unassembled WGS sequence"/>
</dbReference>
<dbReference type="InterPro" id="IPR013112">
    <property type="entry name" value="FAD-bd_8"/>
</dbReference>
<evidence type="ECO:0000256" key="11">
    <source>
        <dbReference type="ARBA" id="ARBA00023014"/>
    </source>
</evidence>
<dbReference type="Pfam" id="PF08022">
    <property type="entry name" value="FAD_binding_8"/>
    <property type="match status" value="1"/>
</dbReference>
<keyword evidence="12 13" id="KW-0472">Membrane</keyword>
<keyword evidence="8 13" id="KW-1133">Transmembrane helix</keyword>
<dbReference type="GO" id="GO:0050660">
    <property type="term" value="F:flavin adenine dinucleotide binding"/>
    <property type="evidence" value="ECO:0007669"/>
    <property type="project" value="TreeGrafter"/>
</dbReference>
<evidence type="ECO:0000256" key="10">
    <source>
        <dbReference type="ARBA" id="ARBA00023004"/>
    </source>
</evidence>
<evidence type="ECO:0000256" key="9">
    <source>
        <dbReference type="ARBA" id="ARBA00023002"/>
    </source>
</evidence>
<dbReference type="GO" id="GO:0046872">
    <property type="term" value="F:metal ion binding"/>
    <property type="evidence" value="ECO:0007669"/>
    <property type="project" value="UniProtKB-KW"/>
</dbReference>
<sequence length="476" mass="52463">MPSRSTKCSAAAISRCRSGFSPTPCLELKMSSEKPEIIMKRPLLFLAGLPLLVWAAFALPDIVASAKNLWDWRRALILLSGTLALWWMSAGMVLAARPPKLEKYFGGLDRLYRLHKDIGIGAGLLVFTHWMLEWLPKNLAKAGFIERPVRGPRPPRGQEDMWIDLAKDVGEWAGYILLALVVIALVKRIPYRYFRWVHKLFPLVFIAGAFHGLMLMPTNFWQQPLGWLTAGVAALGVGPAVLSLLGRIGARRQHVAHIESLSCHADGVLEVHCRPTGWPGHKAGQHVLADFGHTAEGAHPFTLANAWHPATGTLTLSIKGLGDYTRQLAERLAIGQAVKLEGPYGAFTFDADKAGIGEIWVAGGIGITPFLARLEELARQSERTGRPIELFYATRAEHADAYPANLPALCEAAGVRLHRRYTDTQGPFDTRDILRHATAGSSVWFCGPEAWGLALEKAVASTTPPVRFERELFAFR</sequence>
<keyword evidence="10" id="KW-0408">Iron</keyword>
<dbReference type="PANTHER" id="PTHR47354:SF8">
    <property type="entry name" value="1,2-PHENYLACETYL-COA EPOXIDASE, SUBUNIT E"/>
    <property type="match status" value="1"/>
</dbReference>
<evidence type="ECO:0000256" key="2">
    <source>
        <dbReference type="ARBA" id="ARBA00004141"/>
    </source>
</evidence>
<dbReference type="SUPFAM" id="SSF63380">
    <property type="entry name" value="Riboflavin synthase domain-like"/>
    <property type="match status" value="1"/>
</dbReference>
<dbReference type="GO" id="GO:0016491">
    <property type="term" value="F:oxidoreductase activity"/>
    <property type="evidence" value="ECO:0007669"/>
    <property type="project" value="UniProtKB-KW"/>
</dbReference>
<feature type="domain" description="FAD-binding FR-type" evidence="14">
    <location>
        <begin position="248"/>
        <end position="350"/>
    </location>
</feature>
<dbReference type="AlphaFoldDB" id="A0A6C2CEJ1"/>
<dbReference type="Gene3D" id="3.40.50.80">
    <property type="entry name" value="Nucleotide-binding domain of ferredoxin-NADP reductase (FNR) module"/>
    <property type="match status" value="1"/>
</dbReference>
<protein>
    <submittedName>
        <fullName evidence="15">Ferric reductase</fullName>
    </submittedName>
</protein>
<name>A0A6C2CEJ1_9RHOO</name>
<dbReference type="PROSITE" id="PS51384">
    <property type="entry name" value="FAD_FR"/>
    <property type="match status" value="1"/>
</dbReference>
<keyword evidence="16" id="KW-1185">Reference proteome</keyword>
<accession>A0A6C2CEJ1</accession>
<feature type="transmembrane region" description="Helical" evidence="13">
    <location>
        <begin position="172"/>
        <end position="189"/>
    </location>
</feature>
<evidence type="ECO:0000256" key="4">
    <source>
        <dbReference type="ARBA" id="ARBA00022692"/>
    </source>
</evidence>
<dbReference type="GO" id="GO:0051537">
    <property type="term" value="F:2 iron, 2 sulfur cluster binding"/>
    <property type="evidence" value="ECO:0007669"/>
    <property type="project" value="UniProtKB-KW"/>
</dbReference>
<proteinExistence type="predicted"/>
<evidence type="ECO:0000256" key="6">
    <source>
        <dbReference type="ARBA" id="ARBA00022723"/>
    </source>
</evidence>
<evidence type="ECO:0000256" key="5">
    <source>
        <dbReference type="ARBA" id="ARBA00022714"/>
    </source>
</evidence>
<evidence type="ECO:0000313" key="15">
    <source>
        <dbReference type="EMBL" id="TYC52022.1"/>
    </source>
</evidence>
<comment type="caution">
    <text evidence="15">The sequence shown here is derived from an EMBL/GenBank/DDBJ whole genome shotgun (WGS) entry which is preliminary data.</text>
</comment>
<dbReference type="InterPro" id="IPR017927">
    <property type="entry name" value="FAD-bd_FR_type"/>
</dbReference>
<feature type="transmembrane region" description="Helical" evidence="13">
    <location>
        <begin position="227"/>
        <end position="245"/>
    </location>
</feature>
<dbReference type="CDD" id="cd06198">
    <property type="entry name" value="FNR_like_3"/>
    <property type="match status" value="1"/>
</dbReference>
<dbReference type="PANTHER" id="PTHR47354">
    <property type="entry name" value="NADH OXIDOREDUCTASE HCR"/>
    <property type="match status" value="1"/>
</dbReference>
<feature type="transmembrane region" description="Helical" evidence="13">
    <location>
        <begin position="117"/>
        <end position="135"/>
    </location>
</feature>
<keyword evidence="7" id="KW-0274">FAD</keyword>
<comment type="subcellular location">
    <subcellularLocation>
        <location evidence="2">Membrane</location>
        <topology evidence="2">Multi-pass membrane protein</topology>
    </subcellularLocation>
</comment>
<keyword evidence="4 13" id="KW-0812">Transmembrane</keyword>
<evidence type="ECO:0000256" key="3">
    <source>
        <dbReference type="ARBA" id="ARBA00022630"/>
    </source>
</evidence>
<evidence type="ECO:0000256" key="1">
    <source>
        <dbReference type="ARBA" id="ARBA00001974"/>
    </source>
</evidence>
<keyword evidence="6" id="KW-0479">Metal-binding</keyword>
<reference evidence="15 16" key="1">
    <citation type="submission" date="2019-01" db="EMBL/GenBank/DDBJ databases">
        <title>Zoogloea oleivorans genome sequencing and assembly.</title>
        <authorList>
            <person name="Tancsics A."/>
            <person name="Farkas M."/>
            <person name="Kriszt B."/>
            <person name="Maroti G."/>
            <person name="Horvath B."/>
        </authorList>
    </citation>
    <scope>NUCLEOTIDE SEQUENCE [LARGE SCALE GENOMIC DNA]</scope>
    <source>
        <strain evidence="15 16">Buc</strain>
    </source>
</reference>
<evidence type="ECO:0000259" key="14">
    <source>
        <dbReference type="PROSITE" id="PS51384"/>
    </source>
</evidence>
<evidence type="ECO:0000256" key="8">
    <source>
        <dbReference type="ARBA" id="ARBA00022989"/>
    </source>
</evidence>
<comment type="cofactor">
    <cofactor evidence="1">
        <name>FAD</name>
        <dbReference type="ChEBI" id="CHEBI:57692"/>
    </cofactor>
</comment>
<dbReference type="Pfam" id="PF01794">
    <property type="entry name" value="Ferric_reduct"/>
    <property type="match status" value="1"/>
</dbReference>
<gene>
    <name evidence="15" type="ORF">ETQ85_23295</name>
</gene>